<gene>
    <name evidence="6" type="ORF">QC761_704250</name>
</gene>
<feature type="domain" description="Glucose-methanol-choline oxidoreductase N-terminal" evidence="4">
    <location>
        <begin position="84"/>
        <end position="315"/>
    </location>
</feature>
<keyword evidence="3" id="KW-1133">Transmembrane helix</keyword>
<keyword evidence="7" id="KW-1185">Reference proteome</keyword>
<accession>A0ABR0F6U0</accession>
<keyword evidence="3" id="KW-0812">Transmembrane</keyword>
<evidence type="ECO:0000259" key="4">
    <source>
        <dbReference type="Pfam" id="PF00732"/>
    </source>
</evidence>
<protein>
    <recommendedName>
        <fullName evidence="8">GMC oxidoreductase</fullName>
    </recommendedName>
</protein>
<evidence type="ECO:0000259" key="5">
    <source>
        <dbReference type="Pfam" id="PF05199"/>
    </source>
</evidence>
<reference evidence="6 7" key="1">
    <citation type="journal article" date="2023" name="bioRxiv">
        <title>High-quality genome assemblies of four members of thePodospora anserinaspecies complex.</title>
        <authorList>
            <person name="Ament-Velasquez S.L."/>
            <person name="Vogan A.A."/>
            <person name="Wallerman O."/>
            <person name="Hartmann F."/>
            <person name="Gautier V."/>
            <person name="Silar P."/>
            <person name="Giraud T."/>
            <person name="Johannesson H."/>
        </authorList>
    </citation>
    <scope>NUCLEOTIDE SEQUENCE [LARGE SCALE GENOMIC DNA]</scope>
    <source>
        <strain evidence="6 7">CBS 112042</strain>
    </source>
</reference>
<dbReference type="Proteomes" id="UP001322138">
    <property type="component" value="Unassembled WGS sequence"/>
</dbReference>
<dbReference type="PIRSF" id="PIRSF000137">
    <property type="entry name" value="Alcohol_oxidase"/>
    <property type="match status" value="1"/>
</dbReference>
<feature type="domain" description="Glucose-methanol-choline oxidoreductase C-terminal" evidence="5">
    <location>
        <begin position="483"/>
        <end position="609"/>
    </location>
</feature>
<evidence type="ECO:0008006" key="8">
    <source>
        <dbReference type="Google" id="ProtNLM"/>
    </source>
</evidence>
<keyword evidence="3" id="KW-0472">Membrane</keyword>
<dbReference type="EMBL" id="JAFFGZ010000009">
    <property type="protein sequence ID" value="KAK4638814.1"/>
    <property type="molecule type" value="Genomic_DNA"/>
</dbReference>
<dbReference type="GeneID" id="87901482"/>
<evidence type="ECO:0000256" key="3">
    <source>
        <dbReference type="SAM" id="Phobius"/>
    </source>
</evidence>
<sequence>MKQGQVCQVQIMTPPKSFALFCLNHVFNHVAFVRSVMMARKFNISLVVAALSLITRILPVAVAVPDSVLRARHVQTPEELRDSYDYIVVGAGTAGLTIADRLTELPERNPSDPNGDRQTAHLYNLTSVPQIGLNNRTIPLGMGFGVGSSSAVNGMVVMRGTVKDYGIWDQLGKNGSNWSWKELLPYFKKAPSLFTFRHEMRNPFCSPEPGTCRGLQHYAWGQYNDTRLYASFPGGLNPAIRIPLPADGHAGNHGVFYYPLSVDPKTRQRSYSRTGHWDGLNRTNYDILTSARATKIVLSGENAATGVECILTDTESSCESQQRSCDIDRSHPYASASATERSPCILLKKAKIPFKPTWGGCELSRSPNRTPYSVQFYKTTPTTYLELDPSPAQRRTRSRSGGRSSTPHRGTICLSRHRLFPRSPGSSFFRSTRHRQLRSPRLQSPKNLLAEQMLSSSPSSLSFLHWVIGYGTAPGANLINFHPTSRGTVSVDPDNIDAPDPVVDYRALTNPVDTDLMIAYLEFYRRFFGPEGPLAGYRAVEMAPGAKVTSREDLAGYIRTNYIPQAWHPGGVVDDELRVYGTRGLRVADASVIPILPGGTTQLTVYVIGEKAADLIKKTWKGKGGKGASGGKRGDKNR</sequence>
<feature type="region of interest" description="Disordered" evidence="2">
    <location>
        <begin position="384"/>
        <end position="412"/>
    </location>
</feature>
<feature type="transmembrane region" description="Helical" evidence="3">
    <location>
        <begin position="44"/>
        <end position="64"/>
    </location>
</feature>
<dbReference type="InterPro" id="IPR036188">
    <property type="entry name" value="FAD/NAD-bd_sf"/>
</dbReference>
<dbReference type="InterPro" id="IPR012132">
    <property type="entry name" value="GMC_OxRdtase"/>
</dbReference>
<proteinExistence type="inferred from homology"/>
<dbReference type="PANTHER" id="PTHR11552:SF115">
    <property type="entry name" value="DEHYDROGENASE XPTC-RELATED"/>
    <property type="match status" value="1"/>
</dbReference>
<comment type="caution">
    <text evidence="6">The sequence shown here is derived from an EMBL/GenBank/DDBJ whole genome shotgun (WGS) entry which is preliminary data.</text>
</comment>
<dbReference type="RefSeq" id="XP_062727790.1">
    <property type="nucleotide sequence ID" value="XM_062882000.1"/>
</dbReference>
<dbReference type="InterPro" id="IPR007867">
    <property type="entry name" value="GMC_OxRtase_C"/>
</dbReference>
<evidence type="ECO:0000313" key="7">
    <source>
        <dbReference type="Proteomes" id="UP001322138"/>
    </source>
</evidence>
<dbReference type="Gene3D" id="3.50.50.60">
    <property type="entry name" value="FAD/NAD(P)-binding domain"/>
    <property type="match status" value="2"/>
</dbReference>
<evidence type="ECO:0000256" key="2">
    <source>
        <dbReference type="SAM" id="MobiDB-lite"/>
    </source>
</evidence>
<feature type="compositionally biased region" description="Low complexity" evidence="2">
    <location>
        <begin position="401"/>
        <end position="411"/>
    </location>
</feature>
<dbReference type="Pfam" id="PF00732">
    <property type="entry name" value="GMC_oxred_N"/>
    <property type="match status" value="1"/>
</dbReference>
<feature type="region of interest" description="Disordered" evidence="2">
    <location>
        <begin position="424"/>
        <end position="444"/>
    </location>
</feature>
<evidence type="ECO:0000256" key="1">
    <source>
        <dbReference type="ARBA" id="ARBA00010790"/>
    </source>
</evidence>
<dbReference type="Pfam" id="PF05199">
    <property type="entry name" value="GMC_oxred_C"/>
    <property type="match status" value="1"/>
</dbReference>
<dbReference type="SUPFAM" id="SSF54373">
    <property type="entry name" value="FAD-linked reductases, C-terminal domain"/>
    <property type="match status" value="1"/>
</dbReference>
<name>A0ABR0F6U0_9PEZI</name>
<evidence type="ECO:0000313" key="6">
    <source>
        <dbReference type="EMBL" id="KAK4638814.1"/>
    </source>
</evidence>
<dbReference type="PANTHER" id="PTHR11552">
    <property type="entry name" value="GLUCOSE-METHANOL-CHOLINE GMC OXIDOREDUCTASE"/>
    <property type="match status" value="1"/>
</dbReference>
<dbReference type="SUPFAM" id="SSF51905">
    <property type="entry name" value="FAD/NAD(P)-binding domain"/>
    <property type="match status" value="1"/>
</dbReference>
<comment type="similarity">
    <text evidence="1">Belongs to the GMC oxidoreductase family.</text>
</comment>
<dbReference type="InterPro" id="IPR000172">
    <property type="entry name" value="GMC_OxRdtase_N"/>
</dbReference>
<organism evidence="6 7">
    <name type="scientific">Podospora bellae-mahoneyi</name>
    <dbReference type="NCBI Taxonomy" id="2093777"/>
    <lineage>
        <taxon>Eukaryota</taxon>
        <taxon>Fungi</taxon>
        <taxon>Dikarya</taxon>
        <taxon>Ascomycota</taxon>
        <taxon>Pezizomycotina</taxon>
        <taxon>Sordariomycetes</taxon>
        <taxon>Sordariomycetidae</taxon>
        <taxon>Sordariales</taxon>
        <taxon>Podosporaceae</taxon>
        <taxon>Podospora</taxon>
    </lineage>
</organism>